<name>A0ABU1VMC8_9GAMM</name>
<evidence type="ECO:0000313" key="6">
    <source>
        <dbReference type="Proteomes" id="UP001267878"/>
    </source>
</evidence>
<accession>A0ABU1VMC8</accession>
<dbReference type="PIRSF" id="PIRSF016557">
    <property type="entry name" value="Caps_synth_CpsB"/>
    <property type="match status" value="1"/>
</dbReference>
<dbReference type="EMBL" id="JAVDVW010000001">
    <property type="protein sequence ID" value="MDR7098293.1"/>
    <property type="molecule type" value="Genomic_DNA"/>
</dbReference>
<comment type="catalytic activity">
    <reaction evidence="4">
        <text>O-phospho-L-tyrosyl-[protein] + H2O = L-tyrosyl-[protein] + phosphate</text>
        <dbReference type="Rhea" id="RHEA:10684"/>
        <dbReference type="Rhea" id="RHEA-COMP:10136"/>
        <dbReference type="Rhea" id="RHEA-COMP:20101"/>
        <dbReference type="ChEBI" id="CHEBI:15377"/>
        <dbReference type="ChEBI" id="CHEBI:43474"/>
        <dbReference type="ChEBI" id="CHEBI:46858"/>
        <dbReference type="ChEBI" id="CHEBI:61978"/>
        <dbReference type="EC" id="3.1.3.48"/>
    </reaction>
</comment>
<keyword evidence="6" id="KW-1185">Reference proteome</keyword>
<dbReference type="InterPro" id="IPR016667">
    <property type="entry name" value="Caps_polysacc_synth_CpsB/CapC"/>
</dbReference>
<dbReference type="RefSeq" id="WP_310052035.1">
    <property type="nucleotide sequence ID" value="NZ_JAVDVW010000001.1"/>
</dbReference>
<evidence type="ECO:0000256" key="1">
    <source>
        <dbReference type="ARBA" id="ARBA00005750"/>
    </source>
</evidence>
<gene>
    <name evidence="5" type="ORF">J2X04_000640</name>
</gene>
<comment type="similarity">
    <text evidence="1">Belongs to the metallo-dependent hydrolases superfamily. CpsB/CapC family.</text>
</comment>
<dbReference type="PANTHER" id="PTHR39181:SF1">
    <property type="entry name" value="TYROSINE-PROTEIN PHOSPHATASE YWQE"/>
    <property type="match status" value="1"/>
</dbReference>
<dbReference type="Gene3D" id="3.20.20.140">
    <property type="entry name" value="Metal-dependent hydrolases"/>
    <property type="match status" value="1"/>
</dbReference>
<dbReference type="PANTHER" id="PTHR39181">
    <property type="entry name" value="TYROSINE-PROTEIN PHOSPHATASE YWQE"/>
    <property type="match status" value="1"/>
</dbReference>
<protein>
    <recommendedName>
        <fullName evidence="2">protein-tyrosine-phosphatase</fullName>
        <ecNumber evidence="2">3.1.3.48</ecNumber>
    </recommendedName>
</protein>
<dbReference type="SUPFAM" id="SSF89550">
    <property type="entry name" value="PHP domain-like"/>
    <property type="match status" value="1"/>
</dbReference>
<evidence type="ECO:0000256" key="3">
    <source>
        <dbReference type="ARBA" id="ARBA00022801"/>
    </source>
</evidence>
<dbReference type="InterPro" id="IPR016195">
    <property type="entry name" value="Pol/histidinol_Pase-like"/>
</dbReference>
<proteinExistence type="inferred from homology"/>
<dbReference type="EC" id="3.1.3.48" evidence="2"/>
<dbReference type="Pfam" id="PF19567">
    <property type="entry name" value="CpsB_CapC"/>
    <property type="match status" value="1"/>
</dbReference>
<evidence type="ECO:0000256" key="2">
    <source>
        <dbReference type="ARBA" id="ARBA00013064"/>
    </source>
</evidence>
<organism evidence="5 6">
    <name type="scientific">Agrilutibacter niabensis</name>
    <dbReference type="NCBI Taxonomy" id="380628"/>
    <lineage>
        <taxon>Bacteria</taxon>
        <taxon>Pseudomonadati</taxon>
        <taxon>Pseudomonadota</taxon>
        <taxon>Gammaproteobacteria</taxon>
        <taxon>Lysobacterales</taxon>
        <taxon>Lysobacteraceae</taxon>
        <taxon>Agrilutibacter</taxon>
    </lineage>
</organism>
<keyword evidence="3 5" id="KW-0378">Hydrolase</keyword>
<comment type="caution">
    <text evidence="5">The sequence shown here is derived from an EMBL/GenBank/DDBJ whole genome shotgun (WGS) entry which is preliminary data.</text>
</comment>
<sequence length="273" mass="30012">MLDLHCHILPGIDDGAVDLDMALQMARIAAADGITTIACTPHIYPGVYDNNASTIRNAIVAFQAELDERGIALRLLEGADVHVDPDLVAGIRNGRIPTLAGSRYLLLEPPHHVAPPRFEDLVFEVMTAGYVPVITHPERLTWVETHYDLFTRLSQRGAWMQVTAGALTGRFGRRVRYWGERFVGDGHCMVLATDAHHPERRPPLLAEAREAAAALVGREESGHMVHTRPQGVAENQPPEQLPLALHATVGFAPPKRAAEGQVLTRLLRTLRGR</sequence>
<dbReference type="Proteomes" id="UP001267878">
    <property type="component" value="Unassembled WGS sequence"/>
</dbReference>
<reference evidence="5 6" key="1">
    <citation type="submission" date="2023-07" db="EMBL/GenBank/DDBJ databases">
        <title>Sorghum-associated microbial communities from plants grown in Nebraska, USA.</title>
        <authorList>
            <person name="Schachtman D."/>
        </authorList>
    </citation>
    <scope>NUCLEOTIDE SEQUENCE [LARGE SCALE GENOMIC DNA]</scope>
    <source>
        <strain evidence="5 6">BE187</strain>
    </source>
</reference>
<evidence type="ECO:0000313" key="5">
    <source>
        <dbReference type="EMBL" id="MDR7098293.1"/>
    </source>
</evidence>
<evidence type="ECO:0000256" key="4">
    <source>
        <dbReference type="ARBA" id="ARBA00051722"/>
    </source>
</evidence>
<dbReference type="GO" id="GO:0004725">
    <property type="term" value="F:protein tyrosine phosphatase activity"/>
    <property type="evidence" value="ECO:0007669"/>
    <property type="project" value="UniProtKB-EC"/>
</dbReference>